<dbReference type="AlphaFoldDB" id="A0A2M7TJB0"/>
<dbReference type="GO" id="GO:0008270">
    <property type="term" value="F:zinc ion binding"/>
    <property type="evidence" value="ECO:0007669"/>
    <property type="project" value="UniProtKB-KW"/>
</dbReference>
<evidence type="ECO:0000256" key="4">
    <source>
        <dbReference type="SAM" id="MobiDB-lite"/>
    </source>
</evidence>
<feature type="transmembrane region" description="Helical" evidence="5">
    <location>
        <begin position="173"/>
        <end position="194"/>
    </location>
</feature>
<evidence type="ECO:0000256" key="5">
    <source>
        <dbReference type="SAM" id="Phobius"/>
    </source>
</evidence>
<evidence type="ECO:0000259" key="6">
    <source>
        <dbReference type="SMART" id="SM00547"/>
    </source>
</evidence>
<feature type="region of interest" description="Disordered" evidence="4">
    <location>
        <begin position="96"/>
        <end position="151"/>
    </location>
</feature>
<keyword evidence="5" id="KW-0472">Membrane</keyword>
<dbReference type="InterPro" id="IPR001876">
    <property type="entry name" value="Znf_RanBP2"/>
</dbReference>
<keyword evidence="2" id="KW-0863">Zinc-finger</keyword>
<evidence type="ECO:0000256" key="3">
    <source>
        <dbReference type="ARBA" id="ARBA00022833"/>
    </source>
</evidence>
<feature type="domain" description="RanBP2-type" evidence="6">
    <location>
        <begin position="15"/>
        <end position="39"/>
    </location>
</feature>
<dbReference type="InterPro" id="IPR038587">
    <property type="entry name" value="Ribosomal_eL40_sf"/>
</dbReference>
<feature type="domain" description="RanBP2-type" evidence="6">
    <location>
        <begin position="67"/>
        <end position="91"/>
    </location>
</feature>
<protein>
    <recommendedName>
        <fullName evidence="6">RanBP2-type domain-containing protein</fullName>
    </recommendedName>
</protein>
<keyword evidence="1" id="KW-0479">Metal-binding</keyword>
<evidence type="ECO:0000313" key="7">
    <source>
        <dbReference type="EMBL" id="PIZ46533.1"/>
    </source>
</evidence>
<name>A0A2M7TJB0_UNCKA</name>
<feature type="compositionally biased region" description="Low complexity" evidence="4">
    <location>
        <begin position="134"/>
        <end position="150"/>
    </location>
</feature>
<dbReference type="Proteomes" id="UP000228920">
    <property type="component" value="Unassembled WGS sequence"/>
</dbReference>
<accession>A0A2M7TJB0</accession>
<sequence length="394" mass="43443">MTKVRRPLASKVVALQTTCDACGTIYAASQVKCPNCGEPHSAKVPMSLSGAREVTDLVELSRAYAGADLVCGSCGVRNHAGSTTCKQCGSPLDDAEQFHGGITDEPPTKPVHRSNQSRPSSTGEQIQPTFDIRSGASRSGGVSGGSSYQSPTRLPLPIQRYSAYGTSHISDTYIPWQAIGIVATFVLLMTFLLWPHQETVTVTGFTRERSVTVQAYQWVPEEDWEDNVPSGAITISSRRAQRSTEQVEVGQEWVDPPPINCKPAGEEINNLYNGFAKITPYEECDDPPGYYEPVYEDQPVYDTKVSYKIQKWVTVQRGTDRIEGKTSSWHSYGASGQKVDIGAIRYIVVLQMKEDASVRDKVVSEQDWNLFHENMTLVARMNRIGGMYSLTLVE</sequence>
<keyword evidence="3" id="KW-0862">Zinc</keyword>
<dbReference type="Gene3D" id="4.10.1060.50">
    <property type="match status" value="1"/>
</dbReference>
<keyword evidence="5" id="KW-1133">Transmembrane helix</keyword>
<dbReference type="SMART" id="SM00547">
    <property type="entry name" value="ZnF_RBZ"/>
    <property type="match status" value="2"/>
</dbReference>
<organism evidence="7 8">
    <name type="scientific">candidate division WWE3 bacterium CG_4_10_14_0_2_um_filter_41_14</name>
    <dbReference type="NCBI Taxonomy" id="1975072"/>
    <lineage>
        <taxon>Bacteria</taxon>
        <taxon>Katanobacteria</taxon>
    </lineage>
</organism>
<evidence type="ECO:0000256" key="1">
    <source>
        <dbReference type="ARBA" id="ARBA00022723"/>
    </source>
</evidence>
<gene>
    <name evidence="7" type="ORF">COY32_03110</name>
</gene>
<evidence type="ECO:0000313" key="8">
    <source>
        <dbReference type="Proteomes" id="UP000228920"/>
    </source>
</evidence>
<dbReference type="EMBL" id="PFNL01000093">
    <property type="protein sequence ID" value="PIZ46533.1"/>
    <property type="molecule type" value="Genomic_DNA"/>
</dbReference>
<evidence type="ECO:0000256" key="2">
    <source>
        <dbReference type="ARBA" id="ARBA00022771"/>
    </source>
</evidence>
<reference evidence="8" key="1">
    <citation type="submission" date="2017-09" db="EMBL/GenBank/DDBJ databases">
        <title>Depth-based differentiation of microbial function through sediment-hosted aquifers and enrichment of novel symbionts in the deep terrestrial subsurface.</title>
        <authorList>
            <person name="Probst A.J."/>
            <person name="Ladd B."/>
            <person name="Jarett J.K."/>
            <person name="Geller-Mcgrath D.E."/>
            <person name="Sieber C.M.K."/>
            <person name="Emerson J.B."/>
            <person name="Anantharaman K."/>
            <person name="Thomas B.C."/>
            <person name="Malmstrom R."/>
            <person name="Stieglmeier M."/>
            <person name="Klingl A."/>
            <person name="Woyke T."/>
            <person name="Ryan C.M."/>
            <person name="Banfield J.F."/>
        </authorList>
    </citation>
    <scope>NUCLEOTIDE SEQUENCE [LARGE SCALE GENOMIC DNA]</scope>
</reference>
<feature type="compositionally biased region" description="Polar residues" evidence="4">
    <location>
        <begin position="113"/>
        <end position="128"/>
    </location>
</feature>
<proteinExistence type="predicted"/>
<comment type="caution">
    <text evidence="7">The sequence shown here is derived from an EMBL/GenBank/DDBJ whole genome shotgun (WGS) entry which is preliminary data.</text>
</comment>
<keyword evidence="5" id="KW-0812">Transmembrane</keyword>